<dbReference type="SMART" id="SM00342">
    <property type="entry name" value="HTH_ARAC"/>
    <property type="match status" value="1"/>
</dbReference>
<keyword evidence="3" id="KW-0804">Transcription</keyword>
<dbReference type="EMBL" id="JAIBOA010000036">
    <property type="protein sequence ID" value="MBW8487558.1"/>
    <property type="molecule type" value="Genomic_DNA"/>
</dbReference>
<keyword evidence="1" id="KW-0805">Transcription regulation</keyword>
<dbReference type="RefSeq" id="WP_220170794.1">
    <property type="nucleotide sequence ID" value="NZ_JAIBOA010000036.1"/>
</dbReference>
<dbReference type="InterPro" id="IPR050204">
    <property type="entry name" value="AraC_XylS_family_regulators"/>
</dbReference>
<gene>
    <name evidence="5" type="ORF">K1Y72_34755</name>
</gene>
<dbReference type="InterPro" id="IPR046532">
    <property type="entry name" value="DUF6597"/>
</dbReference>
<evidence type="ECO:0000256" key="3">
    <source>
        <dbReference type="ARBA" id="ARBA00023163"/>
    </source>
</evidence>
<proteinExistence type="predicted"/>
<name>A0ABS7G4E1_9ACTN</name>
<dbReference type="PROSITE" id="PS01124">
    <property type="entry name" value="HTH_ARAC_FAMILY_2"/>
    <property type="match status" value="1"/>
</dbReference>
<evidence type="ECO:0000313" key="6">
    <source>
        <dbReference type="Proteomes" id="UP000774570"/>
    </source>
</evidence>
<dbReference type="Pfam" id="PF20240">
    <property type="entry name" value="DUF6597"/>
    <property type="match status" value="1"/>
</dbReference>
<dbReference type="PANTHER" id="PTHR46796">
    <property type="entry name" value="HTH-TYPE TRANSCRIPTIONAL ACTIVATOR RHAS-RELATED"/>
    <property type="match status" value="1"/>
</dbReference>
<feature type="domain" description="HTH araC/xylS-type" evidence="4">
    <location>
        <begin position="158"/>
        <end position="259"/>
    </location>
</feature>
<evidence type="ECO:0000256" key="2">
    <source>
        <dbReference type="ARBA" id="ARBA00023125"/>
    </source>
</evidence>
<dbReference type="PANTHER" id="PTHR46796:SF15">
    <property type="entry name" value="BLL1074 PROTEIN"/>
    <property type="match status" value="1"/>
</dbReference>
<keyword evidence="2" id="KW-0238">DNA-binding</keyword>
<comment type="caution">
    <text evidence="5">The sequence shown here is derived from an EMBL/GenBank/DDBJ whole genome shotgun (WGS) entry which is preliminary data.</text>
</comment>
<evidence type="ECO:0000256" key="1">
    <source>
        <dbReference type="ARBA" id="ARBA00023015"/>
    </source>
</evidence>
<protein>
    <submittedName>
        <fullName evidence="5">Helix-turn-helix domain-containing protein</fullName>
    </submittedName>
</protein>
<organism evidence="5 6">
    <name type="scientific">Actinomadura parmotrematis</name>
    <dbReference type="NCBI Taxonomy" id="2864039"/>
    <lineage>
        <taxon>Bacteria</taxon>
        <taxon>Bacillati</taxon>
        <taxon>Actinomycetota</taxon>
        <taxon>Actinomycetes</taxon>
        <taxon>Streptosporangiales</taxon>
        <taxon>Thermomonosporaceae</taxon>
        <taxon>Actinomadura</taxon>
    </lineage>
</organism>
<evidence type="ECO:0000313" key="5">
    <source>
        <dbReference type="EMBL" id="MBW8487558.1"/>
    </source>
</evidence>
<dbReference type="Pfam" id="PF12833">
    <property type="entry name" value="HTH_18"/>
    <property type="match status" value="1"/>
</dbReference>
<dbReference type="Proteomes" id="UP000774570">
    <property type="component" value="Unassembled WGS sequence"/>
</dbReference>
<keyword evidence="6" id="KW-1185">Reference proteome</keyword>
<dbReference type="InterPro" id="IPR018060">
    <property type="entry name" value="HTH_AraC"/>
</dbReference>
<evidence type="ECO:0000259" key="4">
    <source>
        <dbReference type="PROSITE" id="PS01124"/>
    </source>
</evidence>
<accession>A0ABS7G4E1</accession>
<sequence length="259" mass="27755">MADFGRGVLYPDEHAAMAVLDRRAPSARLAPFVEHFWNVRWNVREPYQTKVLAHPSVHLVFEEPAARVYGVDRGLFVRTLEGRGQVLGVKFRPGGFRPLAGGPVLDLADRSVPAADLFGDLSALNAAILGAPDAAAMAALAEDFLDPLLPAEPDPLAADAAEIVERIAADPSLTRVDEAAALLGVSVRTLQRLFGEYVGASPKWVLRRARLQEAAARADAGRAVDWAALAADLGYADQAHLSRDFTATVGTPPSKYART</sequence>
<reference evidence="5 6" key="1">
    <citation type="submission" date="2021-07" db="EMBL/GenBank/DDBJ databases">
        <title>Actinomadura sp. PM05-2 isolated from lichen.</title>
        <authorList>
            <person name="Somphong A."/>
            <person name="Phongsopitanun W."/>
            <person name="Tanasupawat S."/>
            <person name="Peongsungnone V."/>
        </authorList>
    </citation>
    <scope>NUCLEOTIDE SEQUENCE [LARGE SCALE GENOMIC DNA]</scope>
    <source>
        <strain evidence="5 6">PM05-2</strain>
    </source>
</reference>
<dbReference type="Gene3D" id="1.10.10.60">
    <property type="entry name" value="Homeodomain-like"/>
    <property type="match status" value="1"/>
</dbReference>